<keyword evidence="1" id="KW-0732">Signal</keyword>
<dbReference type="Proteomes" id="UP000295506">
    <property type="component" value="Unassembled WGS sequence"/>
</dbReference>
<dbReference type="Pfam" id="PF00497">
    <property type="entry name" value="SBP_bac_3"/>
    <property type="match status" value="1"/>
</dbReference>
<evidence type="ECO:0000313" key="6">
    <source>
        <dbReference type="Proteomes" id="UP000295506"/>
    </source>
</evidence>
<organism evidence="4 6">
    <name type="scientific">Pseudodesulfovibrio indicus</name>
    <dbReference type="NCBI Taxonomy" id="1716143"/>
    <lineage>
        <taxon>Bacteria</taxon>
        <taxon>Pseudomonadati</taxon>
        <taxon>Thermodesulfobacteriota</taxon>
        <taxon>Desulfovibrionia</taxon>
        <taxon>Desulfovibrionales</taxon>
        <taxon>Desulfovibrionaceae</taxon>
    </lineage>
</organism>
<dbReference type="EMBL" id="CP014206">
    <property type="protein sequence ID" value="AMK09972.1"/>
    <property type="molecule type" value="Genomic_DNA"/>
</dbReference>
<keyword evidence="5" id="KW-1185">Reference proteome</keyword>
<feature type="domain" description="Solute-binding protein family 3/N-terminal" evidence="2">
    <location>
        <begin position="37"/>
        <end position="133"/>
    </location>
</feature>
<gene>
    <name evidence="3" type="ORF">AWY79_02005</name>
    <name evidence="4" type="ORF">EDC59_1087</name>
</gene>
<protein>
    <submittedName>
        <fullName evidence="4">ABC-type amino acid transport substrate-binding protein</fullName>
    </submittedName>
</protein>
<sequence length="259" mass="28641">MGNSALTRLLTPTLIIAALLGVFLLCCPGARAERVRLTVGVESLDYPPYGSYRNGDYEGFARDLLDSFAAEAGVELVFVPLPVKRLYQEFLETRTLDFKFPDAEEWHPSKRAGLNVLYSDPVCTYTDGILVRPDRLGRGVEGIGVLGIIAGFKPWLLKPRLSPKKLTVSENASISGLLGKALRGRVDAIYVNQEAAQHLLDEMGMHGGLVLDPDLPHTTGDYRLSTIKHPAVMCRFNDFLRSRTPLIDSLKRKHGLPVR</sequence>
<dbReference type="KEGG" id="dej:AWY79_02005"/>
<evidence type="ECO:0000313" key="3">
    <source>
        <dbReference type="EMBL" id="AMK09972.1"/>
    </source>
</evidence>
<proteinExistence type="predicted"/>
<dbReference type="InterPro" id="IPR001638">
    <property type="entry name" value="Solute-binding_3/MltF_N"/>
</dbReference>
<dbReference type="Proteomes" id="UP000055611">
    <property type="component" value="Chromosome"/>
</dbReference>
<evidence type="ECO:0000259" key="2">
    <source>
        <dbReference type="Pfam" id="PF00497"/>
    </source>
</evidence>
<dbReference type="SUPFAM" id="SSF53850">
    <property type="entry name" value="Periplasmic binding protein-like II"/>
    <property type="match status" value="1"/>
</dbReference>
<dbReference type="Gene3D" id="3.40.190.10">
    <property type="entry name" value="Periplasmic binding protein-like II"/>
    <property type="match status" value="1"/>
</dbReference>
<dbReference type="EMBL" id="SOBK01000008">
    <property type="protein sequence ID" value="TDT87342.1"/>
    <property type="molecule type" value="Genomic_DNA"/>
</dbReference>
<evidence type="ECO:0000313" key="4">
    <source>
        <dbReference type="EMBL" id="TDT87342.1"/>
    </source>
</evidence>
<dbReference type="RefSeq" id="WP_066799621.1">
    <property type="nucleotide sequence ID" value="NZ_SOBK01000008.1"/>
</dbReference>
<accession>A0A126QJ17</accession>
<reference evidence="3 5" key="1">
    <citation type="journal article" date="2016" name="Front. Microbiol.">
        <title>Genome Sequence of the Piezophilic, Mesophilic Sulfate-Reducing Bacterium Desulfovibrio indicus J2T.</title>
        <authorList>
            <person name="Cao J."/>
            <person name="Maignien L."/>
            <person name="Shao Z."/>
            <person name="Alain K."/>
            <person name="Jebbar M."/>
        </authorList>
    </citation>
    <scope>NUCLEOTIDE SEQUENCE [LARGE SCALE GENOMIC DNA]</scope>
    <source>
        <strain evidence="3 5">J2</strain>
    </source>
</reference>
<name>A0A126QJ17_9BACT</name>
<evidence type="ECO:0000313" key="5">
    <source>
        <dbReference type="Proteomes" id="UP000055611"/>
    </source>
</evidence>
<reference evidence="4 6" key="2">
    <citation type="submission" date="2019-03" db="EMBL/GenBank/DDBJ databases">
        <title>Genomic Encyclopedia of Type Strains, Phase IV (KMG-IV): sequencing the most valuable type-strain genomes for metagenomic binning, comparative biology and taxonomic classification.</title>
        <authorList>
            <person name="Goeker M."/>
        </authorList>
    </citation>
    <scope>NUCLEOTIDE SEQUENCE [LARGE SCALE GENOMIC DNA]</scope>
    <source>
        <strain evidence="4 6">DSM 101483</strain>
    </source>
</reference>
<dbReference type="PANTHER" id="PTHR35936">
    <property type="entry name" value="MEMBRANE-BOUND LYTIC MUREIN TRANSGLYCOSYLASE F"/>
    <property type="match status" value="1"/>
</dbReference>
<dbReference type="PANTHER" id="PTHR35936:SF19">
    <property type="entry name" value="AMINO-ACID-BINDING PROTEIN YXEM-RELATED"/>
    <property type="match status" value="1"/>
</dbReference>
<dbReference type="AlphaFoldDB" id="A0A126QJ17"/>
<evidence type="ECO:0000256" key="1">
    <source>
        <dbReference type="ARBA" id="ARBA00022729"/>
    </source>
</evidence>